<dbReference type="OrthoDB" id="9808602at2"/>
<dbReference type="PANTHER" id="PTHR30576">
    <property type="entry name" value="COLANIC BIOSYNTHESIS UDP-GLUCOSE LIPID CARRIER TRANSFERASE"/>
    <property type="match status" value="1"/>
</dbReference>
<evidence type="ECO:0000256" key="1">
    <source>
        <dbReference type="ARBA" id="ARBA00006464"/>
    </source>
</evidence>
<evidence type="ECO:0000259" key="3">
    <source>
        <dbReference type="Pfam" id="PF02397"/>
    </source>
</evidence>
<sequence>MTLSKRLTDILLALLLVALLAVPFALLLLVLLVTQGRPLFHVAERMKTPDQPFALWKLRSMRPAASDSGVSGGDKAGRITRIGRFLRRTRLDEIPQLYNVLRGDMSFVGPRPPLRLYVERHPSLYAQVLRSRPGLTGLASLSFHRREEALLRDCHSPEQTDAVYSRRCIPRKARLDLIYQARRSLCFDLALIFATGRKVFFNR</sequence>
<name>A0A2T4K0Q9_9RHOB</name>
<dbReference type="Proteomes" id="UP000241010">
    <property type="component" value="Unassembled WGS sequence"/>
</dbReference>
<evidence type="ECO:0000313" key="5">
    <source>
        <dbReference type="Proteomes" id="UP000241010"/>
    </source>
</evidence>
<dbReference type="InterPro" id="IPR003362">
    <property type="entry name" value="Bact_transf"/>
</dbReference>
<organism evidence="4 5">
    <name type="scientific">Cereibacter changlensis JA139</name>
    <dbReference type="NCBI Taxonomy" id="1188249"/>
    <lineage>
        <taxon>Bacteria</taxon>
        <taxon>Pseudomonadati</taxon>
        <taxon>Pseudomonadota</taxon>
        <taxon>Alphaproteobacteria</taxon>
        <taxon>Rhodobacterales</taxon>
        <taxon>Paracoccaceae</taxon>
        <taxon>Cereibacter</taxon>
    </lineage>
</organism>
<protein>
    <submittedName>
        <fullName evidence="4">Sugar transferase</fullName>
    </submittedName>
</protein>
<feature type="domain" description="Bacterial sugar transferase" evidence="3">
    <location>
        <begin position="5"/>
        <end position="200"/>
    </location>
</feature>
<keyword evidence="4" id="KW-0808">Transferase</keyword>
<dbReference type="PANTHER" id="PTHR30576:SF20">
    <property type="entry name" value="QUINOVOSAMINEPHOSPHOTRANSFERAE-RELATED"/>
    <property type="match status" value="1"/>
</dbReference>
<comment type="caution">
    <text evidence="4">The sequence shown here is derived from an EMBL/GenBank/DDBJ whole genome shotgun (WGS) entry which is preliminary data.</text>
</comment>
<dbReference type="Pfam" id="PF02397">
    <property type="entry name" value="Bac_transf"/>
    <property type="match status" value="1"/>
</dbReference>
<keyword evidence="2" id="KW-0270">Exopolysaccharide synthesis</keyword>
<dbReference type="RefSeq" id="WP_107661941.1">
    <property type="nucleotide sequence ID" value="NZ_PZKG01000001.1"/>
</dbReference>
<dbReference type="GO" id="GO:0016780">
    <property type="term" value="F:phosphotransferase activity, for other substituted phosphate groups"/>
    <property type="evidence" value="ECO:0007669"/>
    <property type="project" value="TreeGrafter"/>
</dbReference>
<dbReference type="EMBL" id="PZKG01000001">
    <property type="protein sequence ID" value="PTE23761.1"/>
    <property type="molecule type" value="Genomic_DNA"/>
</dbReference>
<dbReference type="AlphaFoldDB" id="A0A2T4K0Q9"/>
<reference evidence="4 5" key="1">
    <citation type="submission" date="2018-03" db="EMBL/GenBank/DDBJ databases">
        <title>Cereibacter changlensis.</title>
        <authorList>
            <person name="Meyer T.E."/>
            <person name="Miller S."/>
            <person name="Lodha T."/>
            <person name="Gandham S."/>
            <person name="Chintalapati S."/>
            <person name="Chintalapati V.R."/>
        </authorList>
    </citation>
    <scope>NUCLEOTIDE SEQUENCE [LARGE SCALE GENOMIC DNA]</scope>
    <source>
        <strain evidence="4 5">JA139</strain>
    </source>
</reference>
<dbReference type="GO" id="GO:0000271">
    <property type="term" value="P:polysaccharide biosynthetic process"/>
    <property type="evidence" value="ECO:0007669"/>
    <property type="project" value="UniProtKB-KW"/>
</dbReference>
<evidence type="ECO:0000313" key="4">
    <source>
        <dbReference type="EMBL" id="PTE23761.1"/>
    </source>
</evidence>
<gene>
    <name evidence="4" type="ORF">C5F48_00470</name>
</gene>
<comment type="similarity">
    <text evidence="1">Belongs to the bacterial sugar transferase family.</text>
</comment>
<accession>A0A2T4K0Q9</accession>
<proteinExistence type="inferred from homology"/>
<keyword evidence="5" id="KW-1185">Reference proteome</keyword>
<evidence type="ECO:0000256" key="2">
    <source>
        <dbReference type="ARBA" id="ARBA00023169"/>
    </source>
</evidence>